<feature type="signal peptide" evidence="1">
    <location>
        <begin position="1"/>
        <end position="28"/>
    </location>
</feature>
<evidence type="ECO:0000256" key="1">
    <source>
        <dbReference type="SAM" id="SignalP"/>
    </source>
</evidence>
<accession>A0A561BU63</accession>
<protein>
    <recommendedName>
        <fullName evidence="4">DUF11 domain-containing protein</fullName>
    </recommendedName>
</protein>
<gene>
    <name evidence="2" type="ORF">FB561_3527</name>
</gene>
<sequence length="346" mass="36589">MNRKFRSAATAVVLLGAALAAVPPTAEAATSVTYDPVQIWGPRAGARTPPSGAPDHNVLQLKSVSLSMAAGQTAYVVSVMIANGATETSLFDNEVRCSLPDGTSKNMVIGENVYKSGSGHPDWEQRALTTRFLVQAPTAGTVTCTGYARVASQSLLDTTVQLASGSLAFADSSVDNDIAGKPIQASVPNGLVKVDATTPTARVPAIDLFEVAPGFDGLSVFGDTEFMVCHSKTCGQTQTTATFRLYVNQWKEDGVTPCRPTVASEPLTKTMSYWVHHHYIPLHLPNVTVETANGCAPKFNAYVKVDWVSGETGAVQGVATPLEDSRGSTTTHSSDMSHAYVVPYHL</sequence>
<dbReference type="AlphaFoldDB" id="A0A561BU63"/>
<organism evidence="2 3">
    <name type="scientific">Kribbella amoyensis</name>
    <dbReference type="NCBI Taxonomy" id="996641"/>
    <lineage>
        <taxon>Bacteria</taxon>
        <taxon>Bacillati</taxon>
        <taxon>Actinomycetota</taxon>
        <taxon>Actinomycetes</taxon>
        <taxon>Propionibacteriales</taxon>
        <taxon>Kribbellaceae</taxon>
        <taxon>Kribbella</taxon>
    </lineage>
</organism>
<dbReference type="RefSeq" id="WP_145807928.1">
    <property type="nucleotide sequence ID" value="NZ_VIVK01000001.1"/>
</dbReference>
<keyword evidence="3" id="KW-1185">Reference proteome</keyword>
<dbReference type="EMBL" id="VIVK01000001">
    <property type="protein sequence ID" value="TWD82397.1"/>
    <property type="molecule type" value="Genomic_DNA"/>
</dbReference>
<dbReference type="Proteomes" id="UP000318380">
    <property type="component" value="Unassembled WGS sequence"/>
</dbReference>
<evidence type="ECO:0000313" key="2">
    <source>
        <dbReference type="EMBL" id="TWD82397.1"/>
    </source>
</evidence>
<keyword evidence="1" id="KW-0732">Signal</keyword>
<evidence type="ECO:0000313" key="3">
    <source>
        <dbReference type="Proteomes" id="UP000318380"/>
    </source>
</evidence>
<reference evidence="2 3" key="1">
    <citation type="submission" date="2019-06" db="EMBL/GenBank/DDBJ databases">
        <title>Sequencing the genomes of 1000 actinobacteria strains.</title>
        <authorList>
            <person name="Klenk H.-P."/>
        </authorList>
    </citation>
    <scope>NUCLEOTIDE SEQUENCE [LARGE SCALE GENOMIC DNA]</scope>
    <source>
        <strain evidence="2 3">DSM 24683</strain>
    </source>
</reference>
<dbReference type="OrthoDB" id="3684268at2"/>
<feature type="chain" id="PRO_5021942305" description="DUF11 domain-containing protein" evidence="1">
    <location>
        <begin position="29"/>
        <end position="346"/>
    </location>
</feature>
<proteinExistence type="predicted"/>
<evidence type="ECO:0008006" key="4">
    <source>
        <dbReference type="Google" id="ProtNLM"/>
    </source>
</evidence>
<comment type="caution">
    <text evidence="2">The sequence shown here is derived from an EMBL/GenBank/DDBJ whole genome shotgun (WGS) entry which is preliminary data.</text>
</comment>
<name>A0A561BU63_9ACTN</name>